<feature type="domain" description="Outer membrane protein beta-barrel" evidence="2">
    <location>
        <begin position="247"/>
        <end position="387"/>
    </location>
</feature>
<dbReference type="KEGG" id="psac:PSM36_3142"/>
<protein>
    <submittedName>
        <fullName evidence="3">Outer membrane protein beta-barrel domain</fullName>
    </submittedName>
</protein>
<organism evidence="3 4">
    <name type="scientific">Proteiniphilum saccharofermentans</name>
    <dbReference type="NCBI Taxonomy" id="1642647"/>
    <lineage>
        <taxon>Bacteria</taxon>
        <taxon>Pseudomonadati</taxon>
        <taxon>Bacteroidota</taxon>
        <taxon>Bacteroidia</taxon>
        <taxon>Bacteroidales</taxon>
        <taxon>Dysgonomonadaceae</taxon>
        <taxon>Proteiniphilum</taxon>
    </lineage>
</organism>
<dbReference type="SUPFAM" id="SSF56925">
    <property type="entry name" value="OMPA-like"/>
    <property type="match status" value="1"/>
</dbReference>
<keyword evidence="1" id="KW-1133">Transmembrane helix</keyword>
<dbReference type="RefSeq" id="WP_076931663.1">
    <property type="nucleotide sequence ID" value="NZ_LT605205.1"/>
</dbReference>
<sequence length="421" mass="47032">MRSDDKYIDKPDDFARKVGNKLREHRIPVDPEVWDSLTDRLRPCRKPVFTYWSWGVAGVAVVLLSVLFLLNPFGKEPLLTEDSQFPEQIRKEKVIKPESRIQVAATTDQTGSPKPSQGVMPTEDVKPAEIVELVDVLDPIEVAELSENEISGGIPVPEKMPNQEEVIRYEVEELPVGGLLAENGNSSPPQEQRGLRSLIAALGSGGAPLDFSLGIYDTDEKIYDGYFPGGGLHDGSGVGSGGESNLLDPDDYTEVIHRLPVSFSLTADFPIAEDMTLETGLSYTYLSSRYRRNDNFIYRGTLRQHYLGIPVNLRYTVWQNDVWNVYLLGGGSVEKGLRSIYKQEIEQNGGVVYHTNLYSRIKGLQFSAQGGAGFSYQLQGNLSLFGEPRIVYYFRNNQPMSARTENPLIFGLNMGIRLQFK</sequence>
<dbReference type="STRING" id="1642647.PSM36_3142"/>
<dbReference type="AlphaFoldDB" id="A0A1R3T2I4"/>
<reference evidence="3 4" key="1">
    <citation type="submission" date="2016-08" db="EMBL/GenBank/DDBJ databases">
        <authorList>
            <person name="Seilhamer J.J."/>
        </authorList>
    </citation>
    <scope>NUCLEOTIDE SEQUENCE [LARGE SCALE GENOMIC DNA]</scope>
    <source>
        <strain evidence="3">M3/6</strain>
    </source>
</reference>
<evidence type="ECO:0000313" key="3">
    <source>
        <dbReference type="EMBL" id="SCD21931.1"/>
    </source>
</evidence>
<dbReference type="Pfam" id="PF13568">
    <property type="entry name" value="OMP_b-brl_2"/>
    <property type="match status" value="1"/>
</dbReference>
<name>A0A1R3T2I4_9BACT</name>
<gene>
    <name evidence="3" type="ORF">PSM36_3142</name>
</gene>
<accession>A0A1R3T2I4</accession>
<dbReference type="EMBL" id="LT605205">
    <property type="protein sequence ID" value="SCD21931.1"/>
    <property type="molecule type" value="Genomic_DNA"/>
</dbReference>
<keyword evidence="1" id="KW-0472">Membrane</keyword>
<dbReference type="InterPro" id="IPR011250">
    <property type="entry name" value="OMP/PagP_B-barrel"/>
</dbReference>
<proteinExistence type="predicted"/>
<evidence type="ECO:0000256" key="1">
    <source>
        <dbReference type="SAM" id="Phobius"/>
    </source>
</evidence>
<evidence type="ECO:0000259" key="2">
    <source>
        <dbReference type="Pfam" id="PF13568"/>
    </source>
</evidence>
<evidence type="ECO:0000313" key="4">
    <source>
        <dbReference type="Proteomes" id="UP000187464"/>
    </source>
</evidence>
<keyword evidence="4" id="KW-1185">Reference proteome</keyword>
<dbReference type="InterPro" id="IPR025665">
    <property type="entry name" value="Beta-barrel_OMP_2"/>
</dbReference>
<keyword evidence="1" id="KW-0812">Transmembrane</keyword>
<feature type="transmembrane region" description="Helical" evidence="1">
    <location>
        <begin position="49"/>
        <end position="70"/>
    </location>
</feature>
<dbReference type="Proteomes" id="UP000187464">
    <property type="component" value="Chromosome I"/>
</dbReference>